<dbReference type="FunFam" id="3.40.50.2300:FF:000001">
    <property type="entry name" value="DNA-binding response regulator PhoB"/>
    <property type="match status" value="1"/>
</dbReference>
<dbReference type="CDD" id="cd17574">
    <property type="entry name" value="REC_OmpR"/>
    <property type="match status" value="1"/>
</dbReference>
<dbReference type="SUPFAM" id="SSF52172">
    <property type="entry name" value="CheY-like"/>
    <property type="match status" value="1"/>
</dbReference>
<dbReference type="SMART" id="SM00448">
    <property type="entry name" value="REC"/>
    <property type="match status" value="1"/>
</dbReference>
<keyword evidence="13" id="KW-1185">Reference proteome</keyword>
<evidence type="ECO:0000259" key="11">
    <source>
        <dbReference type="PROSITE" id="PS51755"/>
    </source>
</evidence>
<feature type="modified residue" description="4-aspartylphosphate" evidence="8">
    <location>
        <position position="60"/>
    </location>
</feature>
<dbReference type="PROSITE" id="PS50110">
    <property type="entry name" value="RESPONSE_REGULATORY"/>
    <property type="match status" value="1"/>
</dbReference>
<dbReference type="Gene3D" id="3.40.50.2300">
    <property type="match status" value="1"/>
</dbReference>
<dbReference type="Proteomes" id="UP000317863">
    <property type="component" value="Unassembled WGS sequence"/>
</dbReference>
<dbReference type="CDD" id="cd00383">
    <property type="entry name" value="trans_reg_C"/>
    <property type="match status" value="1"/>
</dbReference>
<dbReference type="OrthoDB" id="9790442at2"/>
<dbReference type="Gene3D" id="1.10.10.10">
    <property type="entry name" value="Winged helix-like DNA-binding domain superfamily/Winged helix DNA-binding domain"/>
    <property type="match status" value="1"/>
</dbReference>
<keyword evidence="6" id="KW-0804">Transcription</keyword>
<dbReference type="InterPro" id="IPR039420">
    <property type="entry name" value="WalR-like"/>
</dbReference>
<evidence type="ECO:0000256" key="1">
    <source>
        <dbReference type="ARBA" id="ARBA00018672"/>
    </source>
</evidence>
<dbReference type="InterPro" id="IPR001789">
    <property type="entry name" value="Sig_transdc_resp-reg_receiver"/>
</dbReference>
<dbReference type="InterPro" id="IPR036388">
    <property type="entry name" value="WH-like_DNA-bd_sf"/>
</dbReference>
<dbReference type="GO" id="GO:0006355">
    <property type="term" value="P:regulation of DNA-templated transcription"/>
    <property type="evidence" value="ECO:0007669"/>
    <property type="project" value="InterPro"/>
</dbReference>
<evidence type="ECO:0000259" key="10">
    <source>
        <dbReference type="PROSITE" id="PS50110"/>
    </source>
</evidence>
<evidence type="ECO:0000313" key="12">
    <source>
        <dbReference type="EMBL" id="TQQ84952.1"/>
    </source>
</evidence>
<dbReference type="GO" id="GO:0000976">
    <property type="term" value="F:transcription cis-regulatory region binding"/>
    <property type="evidence" value="ECO:0007669"/>
    <property type="project" value="TreeGrafter"/>
</dbReference>
<comment type="caution">
    <text evidence="12">The sequence shown here is derived from an EMBL/GenBank/DDBJ whole genome shotgun (WGS) entry which is preliminary data.</text>
</comment>
<dbReference type="SMART" id="SM00862">
    <property type="entry name" value="Trans_reg_C"/>
    <property type="match status" value="1"/>
</dbReference>
<dbReference type="InterPro" id="IPR011006">
    <property type="entry name" value="CheY-like_superfamily"/>
</dbReference>
<dbReference type="PROSITE" id="PS51755">
    <property type="entry name" value="OMPR_PHOB"/>
    <property type="match status" value="1"/>
</dbReference>
<keyword evidence="2 8" id="KW-0597">Phosphoprotein</keyword>
<feature type="domain" description="OmpR/PhoB-type" evidence="11">
    <location>
        <begin position="132"/>
        <end position="231"/>
    </location>
</feature>
<name>A0A544QW87_9FIRM</name>
<dbReference type="AlphaFoldDB" id="A0A544QW87"/>
<dbReference type="Pfam" id="PF00072">
    <property type="entry name" value="Response_reg"/>
    <property type="match status" value="1"/>
</dbReference>
<dbReference type="InterPro" id="IPR001867">
    <property type="entry name" value="OmpR/PhoB-type_DNA-bd"/>
</dbReference>
<evidence type="ECO:0000256" key="3">
    <source>
        <dbReference type="ARBA" id="ARBA00023012"/>
    </source>
</evidence>
<gene>
    <name evidence="12" type="ORF">EXD82_03665</name>
</gene>
<reference evidence="12 13" key="1">
    <citation type="submission" date="2019-02" db="EMBL/GenBank/DDBJ databases">
        <title>Peptostreptococcaceae bacterium ZHW00191 nov., a new bacterium isolated from the human gut.</title>
        <authorList>
            <person name="Zhou H.-W."/>
            <person name="Chen X.-J."/>
        </authorList>
    </citation>
    <scope>NUCLEOTIDE SEQUENCE [LARGE SCALE GENOMIC DNA]</scope>
    <source>
        <strain evidence="12 13">ZHW00191</strain>
    </source>
</reference>
<organism evidence="12 13">
    <name type="scientific">Peptacetobacter hominis</name>
    <dbReference type="NCBI Taxonomy" id="2743610"/>
    <lineage>
        <taxon>Bacteria</taxon>
        <taxon>Bacillati</taxon>
        <taxon>Bacillota</taxon>
        <taxon>Clostridia</taxon>
        <taxon>Peptostreptococcales</taxon>
        <taxon>Peptostreptococcaceae</taxon>
        <taxon>Peptacetobacter</taxon>
    </lineage>
</organism>
<dbReference type="PANTHER" id="PTHR48111">
    <property type="entry name" value="REGULATOR OF RPOS"/>
    <property type="match status" value="1"/>
</dbReference>
<dbReference type="Pfam" id="PF00486">
    <property type="entry name" value="Trans_reg_C"/>
    <property type="match status" value="1"/>
</dbReference>
<proteinExistence type="predicted"/>
<accession>A0A544QW87</accession>
<evidence type="ECO:0000256" key="4">
    <source>
        <dbReference type="ARBA" id="ARBA00023015"/>
    </source>
</evidence>
<evidence type="ECO:0000256" key="7">
    <source>
        <dbReference type="ARBA" id="ARBA00024867"/>
    </source>
</evidence>
<evidence type="ECO:0000313" key="13">
    <source>
        <dbReference type="Proteomes" id="UP000317863"/>
    </source>
</evidence>
<feature type="DNA-binding region" description="OmpR/PhoB-type" evidence="9">
    <location>
        <begin position="132"/>
        <end position="231"/>
    </location>
</feature>
<keyword evidence="3" id="KW-0902">Two-component regulatory system</keyword>
<evidence type="ECO:0000256" key="9">
    <source>
        <dbReference type="PROSITE-ProRule" id="PRU01091"/>
    </source>
</evidence>
<dbReference type="Gene3D" id="6.10.250.690">
    <property type="match status" value="1"/>
</dbReference>
<dbReference type="PANTHER" id="PTHR48111:SF52">
    <property type="entry name" value="TRANSCRIPTIONAL REGULATORY PROTEIN YVRH"/>
    <property type="match status" value="1"/>
</dbReference>
<sequence>MNENYLRTKKILVVDDEENLRELLITILEEEGFINIVTAASVKSAIDICHKQKPDIAILDVMLPDGDGFELMNEIRSFSKIPVIFLTAKDDIQDKYSGFGLGADDYITKPFLPREFIFRLKAVLRRCYKIENTVVELSDCEIDLSKAQVIKNGCIFSLTAKEHDILETLIRNANHIVTIDSLCEAVWGENYFGYGNSLSVHIRRIREKIEDNPSNPKSLITVKGLGYKLKIESRS</sequence>
<dbReference type="GO" id="GO:0005829">
    <property type="term" value="C:cytosol"/>
    <property type="evidence" value="ECO:0007669"/>
    <property type="project" value="TreeGrafter"/>
</dbReference>
<feature type="domain" description="Response regulatory" evidence="10">
    <location>
        <begin position="10"/>
        <end position="124"/>
    </location>
</feature>
<dbReference type="RefSeq" id="WP_142535556.1">
    <property type="nucleotide sequence ID" value="NZ_SGJB01000005.1"/>
</dbReference>
<evidence type="ECO:0000256" key="5">
    <source>
        <dbReference type="ARBA" id="ARBA00023125"/>
    </source>
</evidence>
<dbReference type="GO" id="GO:0000156">
    <property type="term" value="F:phosphorelay response regulator activity"/>
    <property type="evidence" value="ECO:0007669"/>
    <property type="project" value="TreeGrafter"/>
</dbReference>
<dbReference type="EMBL" id="SGJB01000005">
    <property type="protein sequence ID" value="TQQ84952.1"/>
    <property type="molecule type" value="Genomic_DNA"/>
</dbReference>
<keyword evidence="4" id="KW-0805">Transcription regulation</keyword>
<evidence type="ECO:0000256" key="6">
    <source>
        <dbReference type="ARBA" id="ARBA00023163"/>
    </source>
</evidence>
<protein>
    <recommendedName>
        <fullName evidence="1">Stage 0 sporulation protein A homolog</fullName>
    </recommendedName>
</protein>
<dbReference type="GO" id="GO:0032993">
    <property type="term" value="C:protein-DNA complex"/>
    <property type="evidence" value="ECO:0007669"/>
    <property type="project" value="TreeGrafter"/>
</dbReference>
<comment type="function">
    <text evidence="7">May play the central regulatory role in sporulation. It may be an element of the effector pathway responsible for the activation of sporulation genes in response to nutritional stress. Spo0A may act in concert with spo0H (a sigma factor) to control the expression of some genes that are critical to the sporulation process.</text>
</comment>
<evidence type="ECO:0000256" key="2">
    <source>
        <dbReference type="ARBA" id="ARBA00022553"/>
    </source>
</evidence>
<evidence type="ECO:0000256" key="8">
    <source>
        <dbReference type="PROSITE-ProRule" id="PRU00169"/>
    </source>
</evidence>
<keyword evidence="5 9" id="KW-0238">DNA-binding</keyword>